<protein>
    <recommendedName>
        <fullName evidence="6">Mutator family transposase</fullName>
    </recommendedName>
</protein>
<dbReference type="PANTHER" id="PTHR33217:SF9">
    <property type="entry name" value="MUTATOR FAMILY TRANSPOSASE"/>
    <property type="match status" value="1"/>
</dbReference>
<comment type="similarity">
    <text evidence="2 6">Belongs to the transposase mutator family.</text>
</comment>
<dbReference type="STRING" id="1210086.GCA_001613105_08020"/>
<dbReference type="Pfam" id="PF00872">
    <property type="entry name" value="Transposase_mut"/>
    <property type="match status" value="1"/>
</dbReference>
<sequence length="440" mass="48230">MLKVIDGGGESNQGGVSGAVSSSPIDEIVREGARRMLASALQAEVSDYIARFAGQLDENGHRLVVRNGYHAEREVVTAAGAVTVKAPRVNDRRVDPETGERQRFSSAILPAWCRRSPQVSEVLPLLYLHGLSTGDFGPALEQFLGSGAGLSAASITRLTASWQDEARVFAARDLSGTDYVYLWVDGIHTKVRLEQEKLCLLVMIGVRADGRKELVALTDGYRESTESWADLLRDCRRRGMTAPVLAVGDGALGFWKALRDVFPETREQRCWFHKSANVLAALPKSAHPGAVAAMKDIYNAEDIDKAQLAVKAFDIDYGAKYPKAVAKITGDLDVLLEFYRYPAEHWIHLRTTNPIESTFASVRLRTKVTKGPGSRAAGIAMAYKLIEAAQTRWRKVNAPELVALVRNGALFHKGKLLERPREITPPPSTDPADTTRTEVA</sequence>
<accession>A0A370HI27</accession>
<keyword evidence="9" id="KW-1185">Reference proteome</keyword>
<dbReference type="PROSITE" id="PS01007">
    <property type="entry name" value="TRANSPOSASE_MUTATOR"/>
    <property type="match status" value="1"/>
</dbReference>
<keyword evidence="6" id="KW-0814">Transposable element</keyword>
<dbReference type="GO" id="GO:0006313">
    <property type="term" value="P:DNA transposition"/>
    <property type="evidence" value="ECO:0007669"/>
    <property type="project" value="UniProtKB-UniRule"/>
</dbReference>
<proteinExistence type="inferred from homology"/>
<keyword evidence="3 6" id="KW-0815">Transposition</keyword>
<feature type="region of interest" description="Disordered" evidence="7">
    <location>
        <begin position="1"/>
        <end position="22"/>
    </location>
</feature>
<comment type="caution">
    <text evidence="8">The sequence shown here is derived from an EMBL/GenBank/DDBJ whole genome shotgun (WGS) entry which is preliminary data.</text>
</comment>
<dbReference type="AlphaFoldDB" id="A0A370HI27"/>
<name>A0A370HI27_9NOCA</name>
<organism evidence="8 9">
    <name type="scientific">Nocardia pseudobrasiliensis</name>
    <dbReference type="NCBI Taxonomy" id="45979"/>
    <lineage>
        <taxon>Bacteria</taxon>
        <taxon>Bacillati</taxon>
        <taxon>Actinomycetota</taxon>
        <taxon>Actinomycetes</taxon>
        <taxon>Mycobacteriales</taxon>
        <taxon>Nocardiaceae</taxon>
        <taxon>Nocardia</taxon>
    </lineage>
</organism>
<gene>
    <name evidence="8" type="ORF">DFR76_1341</name>
</gene>
<feature type="compositionally biased region" description="Gly residues" evidence="7">
    <location>
        <begin position="1"/>
        <end position="17"/>
    </location>
</feature>
<dbReference type="PANTHER" id="PTHR33217">
    <property type="entry name" value="TRANSPOSASE FOR INSERTION SEQUENCE ELEMENT IS1081"/>
    <property type="match status" value="1"/>
</dbReference>
<reference evidence="8 9" key="1">
    <citation type="submission" date="2018-07" db="EMBL/GenBank/DDBJ databases">
        <title>Genomic Encyclopedia of Type Strains, Phase IV (KMG-IV): sequencing the most valuable type-strain genomes for metagenomic binning, comparative biology and taxonomic classification.</title>
        <authorList>
            <person name="Goeker M."/>
        </authorList>
    </citation>
    <scope>NUCLEOTIDE SEQUENCE [LARGE SCALE GENOMIC DNA]</scope>
    <source>
        <strain evidence="8 9">DSM 44290</strain>
    </source>
</reference>
<evidence type="ECO:0000256" key="4">
    <source>
        <dbReference type="ARBA" id="ARBA00023125"/>
    </source>
</evidence>
<dbReference type="GO" id="GO:0004803">
    <property type="term" value="F:transposase activity"/>
    <property type="evidence" value="ECO:0007669"/>
    <property type="project" value="UniProtKB-UniRule"/>
</dbReference>
<feature type="region of interest" description="Disordered" evidence="7">
    <location>
        <begin position="416"/>
        <end position="440"/>
    </location>
</feature>
<keyword evidence="5 6" id="KW-0233">DNA recombination</keyword>
<comment type="function">
    <text evidence="1 6">Required for the transposition of the insertion element.</text>
</comment>
<dbReference type="RefSeq" id="WP_068009994.1">
    <property type="nucleotide sequence ID" value="NZ_QQBC01000034.1"/>
</dbReference>
<evidence type="ECO:0000256" key="2">
    <source>
        <dbReference type="ARBA" id="ARBA00010961"/>
    </source>
</evidence>
<dbReference type="GO" id="GO:0003677">
    <property type="term" value="F:DNA binding"/>
    <property type="evidence" value="ECO:0007669"/>
    <property type="project" value="UniProtKB-UniRule"/>
</dbReference>
<evidence type="ECO:0000313" key="9">
    <source>
        <dbReference type="Proteomes" id="UP000254869"/>
    </source>
</evidence>
<evidence type="ECO:0000256" key="6">
    <source>
        <dbReference type="RuleBase" id="RU365089"/>
    </source>
</evidence>
<keyword evidence="4 6" id="KW-0238">DNA-binding</keyword>
<dbReference type="Proteomes" id="UP000254869">
    <property type="component" value="Unassembled WGS sequence"/>
</dbReference>
<evidence type="ECO:0000256" key="7">
    <source>
        <dbReference type="SAM" id="MobiDB-lite"/>
    </source>
</evidence>
<evidence type="ECO:0000256" key="1">
    <source>
        <dbReference type="ARBA" id="ARBA00002190"/>
    </source>
</evidence>
<evidence type="ECO:0000256" key="5">
    <source>
        <dbReference type="ARBA" id="ARBA00023172"/>
    </source>
</evidence>
<evidence type="ECO:0000256" key="3">
    <source>
        <dbReference type="ARBA" id="ARBA00022578"/>
    </source>
</evidence>
<dbReference type="EMBL" id="QQBC01000034">
    <property type="protein sequence ID" value="RDI57087.1"/>
    <property type="molecule type" value="Genomic_DNA"/>
</dbReference>
<evidence type="ECO:0000313" key="8">
    <source>
        <dbReference type="EMBL" id="RDI57087.1"/>
    </source>
</evidence>
<dbReference type="NCBIfam" id="NF033543">
    <property type="entry name" value="transpos_IS256"/>
    <property type="match status" value="1"/>
</dbReference>
<dbReference type="InterPro" id="IPR001207">
    <property type="entry name" value="Transposase_mutator"/>
</dbReference>